<organism evidence="2 3">
    <name type="scientific">Eumeta variegata</name>
    <name type="common">Bagworm moth</name>
    <name type="synonym">Eumeta japonica</name>
    <dbReference type="NCBI Taxonomy" id="151549"/>
    <lineage>
        <taxon>Eukaryota</taxon>
        <taxon>Metazoa</taxon>
        <taxon>Ecdysozoa</taxon>
        <taxon>Arthropoda</taxon>
        <taxon>Hexapoda</taxon>
        <taxon>Insecta</taxon>
        <taxon>Pterygota</taxon>
        <taxon>Neoptera</taxon>
        <taxon>Endopterygota</taxon>
        <taxon>Lepidoptera</taxon>
        <taxon>Glossata</taxon>
        <taxon>Ditrysia</taxon>
        <taxon>Tineoidea</taxon>
        <taxon>Psychidae</taxon>
        <taxon>Oiketicinae</taxon>
        <taxon>Eumeta</taxon>
    </lineage>
</organism>
<comment type="caution">
    <text evidence="2">The sequence shown here is derived from an EMBL/GenBank/DDBJ whole genome shotgun (WGS) entry which is preliminary data.</text>
</comment>
<accession>A0A4C1WYX2</accession>
<proteinExistence type="predicted"/>
<keyword evidence="3" id="KW-1185">Reference proteome</keyword>
<feature type="region of interest" description="Disordered" evidence="1">
    <location>
        <begin position="109"/>
        <end position="133"/>
    </location>
</feature>
<sequence>MPNQSIPMPIITISETILWTTVSDSRPASARRGPRPQKKHCTSACRNRGKTITRQRTPVTETGHMLHVWCVVCDVLADVRCWCTDLAAASSTRSPPTCAAAAAGQLARAAASPRAPRPTPSRATLCNRTSQTQHRRERYLFGYNSPKVP</sequence>
<evidence type="ECO:0000313" key="3">
    <source>
        <dbReference type="Proteomes" id="UP000299102"/>
    </source>
</evidence>
<protein>
    <submittedName>
        <fullName evidence="2">Uncharacterized protein</fullName>
    </submittedName>
</protein>
<dbReference type="AlphaFoldDB" id="A0A4C1WYX2"/>
<dbReference type="Proteomes" id="UP000299102">
    <property type="component" value="Unassembled WGS sequence"/>
</dbReference>
<reference evidence="2 3" key="1">
    <citation type="journal article" date="2019" name="Commun. Biol.">
        <title>The bagworm genome reveals a unique fibroin gene that provides high tensile strength.</title>
        <authorList>
            <person name="Kono N."/>
            <person name="Nakamura H."/>
            <person name="Ohtoshi R."/>
            <person name="Tomita M."/>
            <person name="Numata K."/>
            <person name="Arakawa K."/>
        </authorList>
    </citation>
    <scope>NUCLEOTIDE SEQUENCE [LARGE SCALE GENOMIC DNA]</scope>
</reference>
<evidence type="ECO:0000256" key="1">
    <source>
        <dbReference type="SAM" id="MobiDB-lite"/>
    </source>
</evidence>
<gene>
    <name evidence="2" type="ORF">EVAR_43061_1</name>
</gene>
<feature type="compositionally biased region" description="Low complexity" evidence="1">
    <location>
        <begin position="109"/>
        <end position="124"/>
    </location>
</feature>
<name>A0A4C1WYX2_EUMVA</name>
<dbReference type="EMBL" id="BGZK01000665">
    <property type="protein sequence ID" value="GBP55307.1"/>
    <property type="molecule type" value="Genomic_DNA"/>
</dbReference>
<evidence type="ECO:0000313" key="2">
    <source>
        <dbReference type="EMBL" id="GBP55307.1"/>
    </source>
</evidence>